<dbReference type="Proteomes" id="UP001239782">
    <property type="component" value="Chromosome"/>
</dbReference>
<dbReference type="EMBL" id="CP133548">
    <property type="protein sequence ID" value="WMS88924.1"/>
    <property type="molecule type" value="Genomic_DNA"/>
</dbReference>
<dbReference type="AlphaFoldDB" id="A0AA51RWS0"/>
<evidence type="ECO:0000313" key="1">
    <source>
        <dbReference type="EMBL" id="WMS88924.1"/>
    </source>
</evidence>
<evidence type="ECO:0000313" key="2">
    <source>
        <dbReference type="Proteomes" id="UP001239782"/>
    </source>
</evidence>
<gene>
    <name evidence="1" type="ORF">Q9312_08405</name>
</gene>
<name>A0AA51RWS0_9GAMM</name>
<dbReference type="KEGG" id="plei:Q9312_08405"/>
<accession>A0AA51RWS0</accession>
<keyword evidence="2" id="KW-1185">Reference proteome</keyword>
<protein>
    <submittedName>
        <fullName evidence="1">Uncharacterized protein</fullName>
    </submittedName>
</protein>
<reference evidence="1 2" key="1">
    <citation type="submission" date="2023-08" db="EMBL/GenBank/DDBJ databases">
        <title>Pleionea litopenaei sp. nov., isolated from stomach of juvenile Litopenaeus vannamei.</title>
        <authorList>
            <person name="Rho A.M."/>
            <person name="Hwang C.Y."/>
        </authorList>
    </citation>
    <scope>NUCLEOTIDE SEQUENCE [LARGE SCALE GENOMIC DNA]</scope>
    <source>
        <strain evidence="1 2">HL-JVS1</strain>
    </source>
</reference>
<sequence>MEYGDVKLWAIQLDDKPNDVLTMGYFPPNDVVPKKLEFLSRGDGVNRIDENEEIN</sequence>
<organism evidence="1 2">
    <name type="scientific">Pleionea litopenaei</name>
    <dbReference type="NCBI Taxonomy" id="3070815"/>
    <lineage>
        <taxon>Bacteria</taxon>
        <taxon>Pseudomonadati</taxon>
        <taxon>Pseudomonadota</taxon>
        <taxon>Gammaproteobacteria</taxon>
        <taxon>Oceanospirillales</taxon>
        <taxon>Pleioneaceae</taxon>
        <taxon>Pleionea</taxon>
    </lineage>
</organism>
<dbReference type="RefSeq" id="WP_309204143.1">
    <property type="nucleotide sequence ID" value="NZ_CP133548.1"/>
</dbReference>
<proteinExistence type="predicted"/>